<name>A0AAD7GEA8_MYCRO</name>
<sequence>MNPMKLPELLFEIATHLDSTGDIIRLAQTDRFSHEMVLPFLFRDIDISFAAVSSLAAALRRTATLGNTCRSLVFRRALDELSDKDEDYDDEEEPDDDEPDWTVYAPLYTDLCTIFHALSAHSCLRRISLKWNARRYLGTDVEFPSEVWGAISAASSHLEALEISVGVTEERDWQILMVGTIPNLRVFDLQMAAHGWECAYLQEFLDKHPSIEDLTLELPTCCGPEGITLESTFPALKAFAMNAPRLTVGDSSFLERHPRLERLRLDTVQQFSLNGQGLHNLRAMYITHSIAWCLPAFSFSLTGSLTPITHLRLRSQPDLSHATVAEVVGTVAGTLRCLELDQVDEEAFTVLLVHIRGLMQLAPNLAELAIVAREWPKPPRWDEKNLINLLAAIDDSTLVALRVVHYKSGMPLPPSVLTDLGPVPSSLKYIGWDVPRQPITYAIGRLGDKNIGRAMACSPFPREGEGWTAESVLDHLGPC</sequence>
<dbReference type="SUPFAM" id="SSF52047">
    <property type="entry name" value="RNI-like"/>
    <property type="match status" value="1"/>
</dbReference>
<dbReference type="InterPro" id="IPR032675">
    <property type="entry name" value="LRR_dom_sf"/>
</dbReference>
<gene>
    <name evidence="1" type="ORF">B0H17DRAFT_1182067</name>
</gene>
<organism evidence="1 2">
    <name type="scientific">Mycena rosella</name>
    <name type="common">Pink bonnet</name>
    <name type="synonym">Agaricus rosellus</name>
    <dbReference type="NCBI Taxonomy" id="1033263"/>
    <lineage>
        <taxon>Eukaryota</taxon>
        <taxon>Fungi</taxon>
        <taxon>Dikarya</taxon>
        <taxon>Basidiomycota</taxon>
        <taxon>Agaricomycotina</taxon>
        <taxon>Agaricomycetes</taxon>
        <taxon>Agaricomycetidae</taxon>
        <taxon>Agaricales</taxon>
        <taxon>Marasmiineae</taxon>
        <taxon>Mycenaceae</taxon>
        <taxon>Mycena</taxon>
    </lineage>
</organism>
<dbReference type="Gene3D" id="3.80.10.10">
    <property type="entry name" value="Ribonuclease Inhibitor"/>
    <property type="match status" value="1"/>
</dbReference>
<dbReference type="EMBL" id="JARKIE010000120">
    <property type="protein sequence ID" value="KAJ7681277.1"/>
    <property type="molecule type" value="Genomic_DNA"/>
</dbReference>
<reference evidence="1" key="1">
    <citation type="submission" date="2023-03" db="EMBL/GenBank/DDBJ databases">
        <title>Massive genome expansion in bonnet fungi (Mycena s.s.) driven by repeated elements and novel gene families across ecological guilds.</title>
        <authorList>
            <consortium name="Lawrence Berkeley National Laboratory"/>
            <person name="Harder C.B."/>
            <person name="Miyauchi S."/>
            <person name="Viragh M."/>
            <person name="Kuo A."/>
            <person name="Thoen E."/>
            <person name="Andreopoulos B."/>
            <person name="Lu D."/>
            <person name="Skrede I."/>
            <person name="Drula E."/>
            <person name="Henrissat B."/>
            <person name="Morin E."/>
            <person name="Kohler A."/>
            <person name="Barry K."/>
            <person name="LaButti K."/>
            <person name="Morin E."/>
            <person name="Salamov A."/>
            <person name="Lipzen A."/>
            <person name="Mereny Z."/>
            <person name="Hegedus B."/>
            <person name="Baldrian P."/>
            <person name="Stursova M."/>
            <person name="Weitz H."/>
            <person name="Taylor A."/>
            <person name="Grigoriev I.V."/>
            <person name="Nagy L.G."/>
            <person name="Martin F."/>
            <person name="Kauserud H."/>
        </authorList>
    </citation>
    <scope>NUCLEOTIDE SEQUENCE</scope>
    <source>
        <strain evidence="1">CBHHK067</strain>
    </source>
</reference>
<proteinExistence type="predicted"/>
<accession>A0AAD7GEA8</accession>
<evidence type="ECO:0008006" key="3">
    <source>
        <dbReference type="Google" id="ProtNLM"/>
    </source>
</evidence>
<keyword evidence="2" id="KW-1185">Reference proteome</keyword>
<dbReference type="AlphaFoldDB" id="A0AAD7GEA8"/>
<dbReference type="Proteomes" id="UP001221757">
    <property type="component" value="Unassembled WGS sequence"/>
</dbReference>
<evidence type="ECO:0000313" key="1">
    <source>
        <dbReference type="EMBL" id="KAJ7681277.1"/>
    </source>
</evidence>
<comment type="caution">
    <text evidence="1">The sequence shown here is derived from an EMBL/GenBank/DDBJ whole genome shotgun (WGS) entry which is preliminary data.</text>
</comment>
<evidence type="ECO:0000313" key="2">
    <source>
        <dbReference type="Proteomes" id="UP001221757"/>
    </source>
</evidence>
<protein>
    <recommendedName>
        <fullName evidence="3">F-box domain-containing protein</fullName>
    </recommendedName>
</protein>